<keyword evidence="2" id="KW-1185">Reference proteome</keyword>
<gene>
    <name evidence="1" type="ORF">HYH03_011253</name>
</gene>
<dbReference type="Proteomes" id="UP000612055">
    <property type="component" value="Unassembled WGS sequence"/>
</dbReference>
<dbReference type="OrthoDB" id="528882at2759"/>
<dbReference type="PANTHER" id="PTHR34859">
    <property type="entry name" value="UNNAMED PRODUCT"/>
    <property type="match status" value="1"/>
</dbReference>
<proteinExistence type="predicted"/>
<name>A0A836BVR2_9CHLO</name>
<sequence length="78" mass="8304">MAYPKCTSGFHNVACCICSPNCPDGMTDVGAMCQQQTYPNGAGVALQCRDDEDQGAAMCYPKCPEGYKGVGPVCWRVC</sequence>
<dbReference type="AlphaFoldDB" id="A0A836BVR2"/>
<evidence type="ECO:0000313" key="1">
    <source>
        <dbReference type="EMBL" id="KAG2490302.1"/>
    </source>
</evidence>
<protein>
    <submittedName>
        <fullName evidence="1">Uncharacterized protein</fullName>
    </submittedName>
</protein>
<accession>A0A836BVR2</accession>
<dbReference type="EMBL" id="JAEHOE010000063">
    <property type="protein sequence ID" value="KAG2490302.1"/>
    <property type="molecule type" value="Genomic_DNA"/>
</dbReference>
<evidence type="ECO:0000313" key="2">
    <source>
        <dbReference type="Proteomes" id="UP000612055"/>
    </source>
</evidence>
<reference evidence="1" key="1">
    <citation type="journal article" date="2020" name="bioRxiv">
        <title>Comparative genomics of Chlamydomonas.</title>
        <authorList>
            <person name="Craig R.J."/>
            <person name="Hasan A.R."/>
            <person name="Ness R.W."/>
            <person name="Keightley P.D."/>
        </authorList>
    </citation>
    <scope>NUCLEOTIDE SEQUENCE</scope>
    <source>
        <strain evidence="1">CCAP 11/70</strain>
    </source>
</reference>
<dbReference type="PANTHER" id="PTHR34859:SF2">
    <property type="entry name" value="LYSM DOMAIN-CONTAINING PROTEIN"/>
    <property type="match status" value="1"/>
</dbReference>
<organism evidence="1 2">
    <name type="scientific">Edaphochlamys debaryana</name>
    <dbReference type="NCBI Taxonomy" id="47281"/>
    <lineage>
        <taxon>Eukaryota</taxon>
        <taxon>Viridiplantae</taxon>
        <taxon>Chlorophyta</taxon>
        <taxon>core chlorophytes</taxon>
        <taxon>Chlorophyceae</taxon>
        <taxon>CS clade</taxon>
        <taxon>Chlamydomonadales</taxon>
        <taxon>Chlamydomonadales incertae sedis</taxon>
        <taxon>Edaphochlamys</taxon>
    </lineage>
</organism>
<comment type="caution">
    <text evidence="1">The sequence shown here is derived from an EMBL/GenBank/DDBJ whole genome shotgun (WGS) entry which is preliminary data.</text>
</comment>